<feature type="binding site" evidence="9">
    <location>
        <position position="338"/>
    </location>
    <ligand>
        <name>substrate</name>
    </ligand>
</feature>
<comment type="function">
    <text evidence="9">Catalyzes the transfer of the alpha-amino group from S-adenosyl-L-methionine (SAM) to 7-keto-8-aminopelargonic acid (KAPA) to form 7,8-diaminopelargonic acid (DAPA). It is the only aminotransferase known to utilize SAM as an amino donor.</text>
</comment>
<evidence type="ECO:0000256" key="4">
    <source>
        <dbReference type="ARBA" id="ARBA00022679"/>
    </source>
</evidence>
<dbReference type="HAMAP" id="MF_00834">
    <property type="entry name" value="BioA"/>
    <property type="match status" value="1"/>
</dbReference>
<keyword evidence="5 9" id="KW-0949">S-adenosyl-L-methionine</keyword>
<keyword evidence="6 9" id="KW-0093">Biotin biosynthesis</keyword>
<accession>A0ABV7H9R7</accession>
<comment type="subunit">
    <text evidence="9">Homodimer.</text>
</comment>
<sequence>MHTSDTNHSQDPHALNKNHPEKSSQQSSQPVLQNPSSNTLWYPYAQMQNLELNLEVVEANGVYLTMKDGKQLVDGISSWWCVTHGYNHPELNQAMFEQAQKFSHVMLGGLKNQVTESFAQKLVEITPDGLNHVFFSDSGSVGVEVAIKMALQYFFNQGNQNKTRIVALERAYHGDTTACMSVCDPAEGMHKMFHGITPEQFFLPAPTSGFAPSEDALEKEIAHAKTLFEEHGDTIAAVIVEPLLQGAGGFNIYSPEYLNRLKALCEEHNILLIFDEVATGFGRTGKLFAADHTNISPDIMVLAKGLTAGYVGHAATIASTQVFNAFLSDSPSKAFMHGPTFMGNPLACAIGLKAIEIFERDNYLEKIATIESILKEELLGFEHDEIVETRVLGATGAIEVKEARFHHGIQEFAAERGVWIRPFERYIYTMPPYVITPEELRKITQVMKDWFQRER</sequence>
<dbReference type="RefSeq" id="WP_386717560.1">
    <property type="nucleotide sequence ID" value="NZ_JBHRSZ010000002.1"/>
</dbReference>
<evidence type="ECO:0000256" key="1">
    <source>
        <dbReference type="ARBA" id="ARBA00001933"/>
    </source>
</evidence>
<comment type="similarity">
    <text evidence="9">Belongs to the class-III pyridoxal-phosphate-dependent aminotransferase family. BioA subfamily.</text>
</comment>
<dbReference type="SUPFAM" id="SSF53383">
    <property type="entry name" value="PLP-dependent transferases"/>
    <property type="match status" value="1"/>
</dbReference>
<dbReference type="Gene3D" id="3.40.640.10">
    <property type="entry name" value="Type I PLP-dependent aspartate aminotransferase-like (Major domain)"/>
    <property type="match status" value="1"/>
</dbReference>
<dbReference type="InterPro" id="IPR015422">
    <property type="entry name" value="PyrdxlP-dep_Trfase_small"/>
</dbReference>
<feature type="binding site" evidence="9">
    <location>
        <position position="421"/>
    </location>
    <ligand>
        <name>substrate</name>
    </ligand>
</feature>
<evidence type="ECO:0000256" key="7">
    <source>
        <dbReference type="ARBA" id="ARBA00022898"/>
    </source>
</evidence>
<evidence type="ECO:0000256" key="9">
    <source>
        <dbReference type="HAMAP-Rule" id="MF_00834"/>
    </source>
</evidence>
<feature type="binding site" evidence="9">
    <location>
        <position position="275"/>
    </location>
    <ligand>
        <name>pyridoxal 5'-phosphate</name>
        <dbReference type="ChEBI" id="CHEBI:597326"/>
    </ligand>
</feature>
<keyword evidence="3 9" id="KW-0032">Aminotransferase</keyword>
<dbReference type="PANTHER" id="PTHR42684:SF3">
    <property type="entry name" value="ADENOSYLMETHIONINE-8-AMINO-7-OXONONANOATE AMINOTRANSFERASE"/>
    <property type="match status" value="1"/>
</dbReference>
<feature type="binding site" evidence="9">
    <location>
        <position position="304"/>
    </location>
    <ligand>
        <name>substrate</name>
    </ligand>
</feature>
<evidence type="ECO:0000256" key="10">
    <source>
        <dbReference type="SAM" id="MobiDB-lite"/>
    </source>
</evidence>
<evidence type="ECO:0000256" key="2">
    <source>
        <dbReference type="ARBA" id="ARBA00005063"/>
    </source>
</evidence>
<dbReference type="NCBIfam" id="TIGR00508">
    <property type="entry name" value="bioA"/>
    <property type="match status" value="1"/>
</dbReference>
<reference evidence="12" key="1">
    <citation type="journal article" date="2019" name="Int. J. Syst. Evol. Microbiol.">
        <title>The Global Catalogue of Microorganisms (GCM) 10K type strain sequencing project: providing services to taxonomists for standard genome sequencing and annotation.</title>
        <authorList>
            <consortium name="The Broad Institute Genomics Platform"/>
            <consortium name="The Broad Institute Genome Sequencing Center for Infectious Disease"/>
            <person name="Wu L."/>
            <person name="Ma J."/>
        </authorList>
    </citation>
    <scope>NUCLEOTIDE SEQUENCE [LARGE SCALE GENOMIC DNA]</scope>
    <source>
        <strain evidence="12">KCTC 52438</strain>
    </source>
</reference>
<dbReference type="InterPro" id="IPR015424">
    <property type="entry name" value="PyrdxlP-dep_Trfase"/>
</dbReference>
<evidence type="ECO:0000256" key="6">
    <source>
        <dbReference type="ARBA" id="ARBA00022756"/>
    </source>
</evidence>
<dbReference type="PANTHER" id="PTHR42684">
    <property type="entry name" value="ADENOSYLMETHIONINE-8-AMINO-7-OXONONANOATE AMINOTRANSFERASE"/>
    <property type="match status" value="1"/>
</dbReference>
<dbReference type="Proteomes" id="UP001595476">
    <property type="component" value="Unassembled WGS sequence"/>
</dbReference>
<comment type="catalytic activity">
    <reaction evidence="8 9">
        <text>(8S)-8-amino-7-oxononanoate + S-adenosyl-L-methionine = S-adenosyl-4-methylsulfanyl-2-oxobutanoate + (7R,8S)-7,8-diammoniononanoate</text>
        <dbReference type="Rhea" id="RHEA:16861"/>
        <dbReference type="ChEBI" id="CHEBI:16490"/>
        <dbReference type="ChEBI" id="CHEBI:59789"/>
        <dbReference type="ChEBI" id="CHEBI:149468"/>
        <dbReference type="ChEBI" id="CHEBI:149469"/>
        <dbReference type="EC" id="2.6.1.62"/>
    </reaction>
</comment>
<dbReference type="EC" id="2.6.1.62" evidence="9"/>
<evidence type="ECO:0000256" key="5">
    <source>
        <dbReference type="ARBA" id="ARBA00022691"/>
    </source>
</evidence>
<feature type="region of interest" description="Disordered" evidence="10">
    <location>
        <begin position="1"/>
        <end position="34"/>
    </location>
</feature>
<name>A0ABV7H9R7_9GAMM</name>
<feature type="binding site" evidence="9">
    <location>
        <position position="79"/>
    </location>
    <ligand>
        <name>substrate</name>
    </ligand>
</feature>
<keyword evidence="4 9" id="KW-0808">Transferase</keyword>
<gene>
    <name evidence="9 11" type="primary">bioA</name>
    <name evidence="11" type="ORF">ACFOEK_05935</name>
</gene>
<evidence type="ECO:0000256" key="3">
    <source>
        <dbReference type="ARBA" id="ARBA00022576"/>
    </source>
</evidence>
<dbReference type="Pfam" id="PF00202">
    <property type="entry name" value="Aminotran_3"/>
    <property type="match status" value="1"/>
</dbReference>
<proteinExistence type="inferred from homology"/>
<dbReference type="InterPro" id="IPR015421">
    <property type="entry name" value="PyrdxlP-dep_Trfase_major"/>
</dbReference>
<dbReference type="PROSITE" id="PS00600">
    <property type="entry name" value="AA_TRANSFER_CLASS_3"/>
    <property type="match status" value="1"/>
</dbReference>
<comment type="pathway">
    <text evidence="2 9">Cofactor biosynthesis; biotin biosynthesis; 7,8-diaminononanoate from 8-amino-7-oxononanoate (SAM route): step 1/1.</text>
</comment>
<dbReference type="Gene3D" id="3.90.1150.10">
    <property type="entry name" value="Aspartate Aminotransferase, domain 1"/>
    <property type="match status" value="1"/>
</dbReference>
<organism evidence="11 12">
    <name type="scientific">Litoribrevibacter euphylliae</name>
    <dbReference type="NCBI Taxonomy" id="1834034"/>
    <lineage>
        <taxon>Bacteria</taxon>
        <taxon>Pseudomonadati</taxon>
        <taxon>Pseudomonadota</taxon>
        <taxon>Gammaproteobacteria</taxon>
        <taxon>Oceanospirillales</taxon>
        <taxon>Oceanospirillaceae</taxon>
        <taxon>Litoribrevibacter</taxon>
    </lineage>
</organism>
<comment type="cofactor">
    <cofactor evidence="1 9">
        <name>pyridoxal 5'-phosphate</name>
        <dbReference type="ChEBI" id="CHEBI:597326"/>
    </cofactor>
</comment>
<dbReference type="InterPro" id="IPR049704">
    <property type="entry name" value="Aminotrans_3_PPA_site"/>
</dbReference>
<keyword evidence="7 9" id="KW-0663">Pyridoxal phosphate</keyword>
<dbReference type="EMBL" id="JBHRSZ010000002">
    <property type="protein sequence ID" value="MFC3150555.1"/>
    <property type="molecule type" value="Genomic_DNA"/>
</dbReference>
<comment type="caution">
    <text evidence="11">The sequence shown here is derived from an EMBL/GenBank/DDBJ whole genome shotgun (WGS) entry which is preliminary data.</text>
</comment>
<keyword evidence="9" id="KW-0963">Cytoplasm</keyword>
<evidence type="ECO:0000256" key="8">
    <source>
        <dbReference type="ARBA" id="ARBA00048449"/>
    </source>
</evidence>
<feature type="site" description="Participates in the substrate recognition with KAPA and in a stacking interaction with the adenine ring of SAM" evidence="9">
    <location>
        <position position="44"/>
    </location>
</feature>
<feature type="modified residue" description="N6-(pyridoxal phosphate)lysine" evidence="9">
    <location>
        <position position="304"/>
    </location>
</feature>
<evidence type="ECO:0000313" key="12">
    <source>
        <dbReference type="Proteomes" id="UP001595476"/>
    </source>
</evidence>
<evidence type="ECO:0000313" key="11">
    <source>
        <dbReference type="EMBL" id="MFC3150555.1"/>
    </source>
</evidence>
<dbReference type="GO" id="GO:0004015">
    <property type="term" value="F:adenosylmethionine-8-amino-7-oxononanoate transaminase activity"/>
    <property type="evidence" value="ECO:0007669"/>
    <property type="project" value="UniProtKB-EC"/>
</dbReference>
<feature type="binding site" evidence="9">
    <location>
        <begin position="139"/>
        <end position="140"/>
    </location>
    <ligand>
        <name>pyridoxal 5'-phosphate</name>
        <dbReference type="ChEBI" id="CHEBI:597326"/>
    </ligand>
</feature>
<keyword evidence="12" id="KW-1185">Reference proteome</keyword>
<dbReference type="InterPro" id="IPR005814">
    <property type="entry name" value="Aminotrans_3"/>
</dbReference>
<feature type="compositionally biased region" description="Polar residues" evidence="10">
    <location>
        <begin position="23"/>
        <end position="34"/>
    </location>
</feature>
<dbReference type="InterPro" id="IPR005815">
    <property type="entry name" value="BioA"/>
</dbReference>
<dbReference type="CDD" id="cd00610">
    <property type="entry name" value="OAT_like"/>
    <property type="match status" value="1"/>
</dbReference>
<feature type="binding site" evidence="9">
    <location>
        <position position="172"/>
    </location>
    <ligand>
        <name>substrate</name>
    </ligand>
</feature>
<feature type="binding site" evidence="9">
    <location>
        <begin position="339"/>
        <end position="340"/>
    </location>
    <ligand>
        <name>pyridoxal 5'-phosphate</name>
        <dbReference type="ChEBI" id="CHEBI:597326"/>
    </ligand>
</feature>
<protein>
    <recommendedName>
        <fullName evidence="9">Adenosylmethionine-8-amino-7-oxononanoate aminotransferase</fullName>
        <ecNumber evidence="9">2.6.1.62</ecNumber>
    </recommendedName>
    <alternativeName>
        <fullName evidence="9">7,8-diamino-pelargonic acid aminotransferase</fullName>
        <shortName evidence="9">DAPA AT</shortName>
        <shortName evidence="9">DAPA aminotransferase</shortName>
    </alternativeName>
    <alternativeName>
        <fullName evidence="9">7,8-diaminononanoate synthase</fullName>
        <shortName evidence="9">DANS</shortName>
    </alternativeName>
    <alternativeName>
        <fullName evidence="9">Diaminopelargonic acid synthase</fullName>
    </alternativeName>
</protein>
<comment type="subcellular location">
    <subcellularLocation>
        <location evidence="9">Cytoplasm</location>
    </subcellularLocation>
</comment>
<dbReference type="NCBIfam" id="NF004624">
    <property type="entry name" value="PRK05964.1"/>
    <property type="match status" value="1"/>
</dbReference>